<dbReference type="InterPro" id="IPR002577">
    <property type="entry name" value="HTH_HxlR"/>
</dbReference>
<feature type="domain" description="HTH hxlR-type" evidence="4">
    <location>
        <begin position="14"/>
        <end position="113"/>
    </location>
</feature>
<evidence type="ECO:0000256" key="2">
    <source>
        <dbReference type="ARBA" id="ARBA00023125"/>
    </source>
</evidence>
<gene>
    <name evidence="5" type="ORF">J2S63_002108</name>
</gene>
<keyword evidence="1" id="KW-0805">Transcription regulation</keyword>
<dbReference type="PANTHER" id="PTHR33204:SF18">
    <property type="entry name" value="TRANSCRIPTIONAL REGULATORY PROTEIN"/>
    <property type="match status" value="1"/>
</dbReference>
<evidence type="ECO:0000256" key="1">
    <source>
        <dbReference type="ARBA" id="ARBA00023015"/>
    </source>
</evidence>
<dbReference type="GO" id="GO:0003677">
    <property type="term" value="F:DNA binding"/>
    <property type="evidence" value="ECO:0007669"/>
    <property type="project" value="UniProtKB-KW"/>
</dbReference>
<proteinExistence type="predicted"/>
<dbReference type="Gene3D" id="1.10.10.10">
    <property type="entry name" value="Winged helix-like DNA-binding domain superfamily/Winged helix DNA-binding domain"/>
    <property type="match status" value="1"/>
</dbReference>
<organism evidence="5 6">
    <name type="scientific">Nocardioides marmoribigeumensis</name>
    <dbReference type="NCBI Taxonomy" id="433649"/>
    <lineage>
        <taxon>Bacteria</taxon>
        <taxon>Bacillati</taxon>
        <taxon>Actinomycetota</taxon>
        <taxon>Actinomycetes</taxon>
        <taxon>Propionibacteriales</taxon>
        <taxon>Nocardioidaceae</taxon>
        <taxon>Nocardioides</taxon>
    </lineage>
</organism>
<dbReference type="InterPro" id="IPR036390">
    <property type="entry name" value="WH_DNA-bd_sf"/>
</dbReference>
<comment type="caution">
    <text evidence="5">The sequence shown here is derived from an EMBL/GenBank/DDBJ whole genome shotgun (WGS) entry which is preliminary data.</text>
</comment>
<evidence type="ECO:0000256" key="3">
    <source>
        <dbReference type="ARBA" id="ARBA00023163"/>
    </source>
</evidence>
<keyword evidence="6" id="KW-1185">Reference proteome</keyword>
<dbReference type="RefSeq" id="WP_310301861.1">
    <property type="nucleotide sequence ID" value="NZ_BAAAPS010000008.1"/>
</dbReference>
<dbReference type="Pfam" id="PF01638">
    <property type="entry name" value="HxlR"/>
    <property type="match status" value="1"/>
</dbReference>
<dbReference type="PANTHER" id="PTHR33204">
    <property type="entry name" value="TRANSCRIPTIONAL REGULATOR, MARR FAMILY"/>
    <property type="match status" value="1"/>
</dbReference>
<reference evidence="5 6" key="1">
    <citation type="submission" date="2023-07" db="EMBL/GenBank/DDBJ databases">
        <title>Sequencing the genomes of 1000 actinobacteria strains.</title>
        <authorList>
            <person name="Klenk H.-P."/>
        </authorList>
    </citation>
    <scope>NUCLEOTIDE SEQUENCE [LARGE SCALE GENOMIC DNA]</scope>
    <source>
        <strain evidence="5 6">DSM 19426</strain>
    </source>
</reference>
<name>A0ABU2BV89_9ACTN</name>
<dbReference type="Proteomes" id="UP001183648">
    <property type="component" value="Unassembled WGS sequence"/>
</dbReference>
<accession>A0ABU2BV89</accession>
<dbReference type="SUPFAM" id="SSF46785">
    <property type="entry name" value="Winged helix' DNA-binding domain"/>
    <property type="match status" value="1"/>
</dbReference>
<dbReference type="InterPro" id="IPR036388">
    <property type="entry name" value="WH-like_DNA-bd_sf"/>
</dbReference>
<evidence type="ECO:0000313" key="5">
    <source>
        <dbReference type="EMBL" id="MDR7362555.1"/>
    </source>
</evidence>
<evidence type="ECO:0000313" key="6">
    <source>
        <dbReference type="Proteomes" id="UP001183648"/>
    </source>
</evidence>
<protein>
    <submittedName>
        <fullName evidence="5">DNA-binding HxlR family transcriptional regulator</fullName>
    </submittedName>
</protein>
<sequence length="160" mass="17627">MSTAPALAFSTANCQVAGALEVIGETGTMLVLREVFNGVRRFDDMRRHSGLSRQVLSNRLATLVEHGVLRRVPYRDEGARVRHEYRLTPKGFDLYPVLAALAQWGERYVAGPEGVPVELEHRGCGAVVRPVLVCDEGHRLDDLRQVATRPGPGVRPFAEA</sequence>
<dbReference type="EMBL" id="JAVDYG010000001">
    <property type="protein sequence ID" value="MDR7362555.1"/>
    <property type="molecule type" value="Genomic_DNA"/>
</dbReference>
<dbReference type="PROSITE" id="PS51118">
    <property type="entry name" value="HTH_HXLR"/>
    <property type="match status" value="1"/>
</dbReference>
<keyword evidence="3" id="KW-0804">Transcription</keyword>
<keyword evidence="2 5" id="KW-0238">DNA-binding</keyword>
<evidence type="ECO:0000259" key="4">
    <source>
        <dbReference type="PROSITE" id="PS51118"/>
    </source>
</evidence>